<feature type="compositionally biased region" description="Basic and acidic residues" evidence="1">
    <location>
        <begin position="474"/>
        <end position="484"/>
    </location>
</feature>
<dbReference type="EMBL" id="GFAC01005847">
    <property type="protein sequence ID" value="JAT93341.1"/>
    <property type="molecule type" value="mRNA"/>
</dbReference>
<feature type="compositionally biased region" description="Polar residues" evidence="1">
    <location>
        <begin position="488"/>
        <end position="500"/>
    </location>
</feature>
<reference evidence="2" key="1">
    <citation type="journal article" date="2017" name="Front. Cell. Infect. Microbiol.">
        <title>The Distinct Transcriptional Response of the Midgut of Amblyomma sculptum and Amblyomma aureolatum Ticks to Rickettsia rickettsii Correlates to Their Differences in Susceptibility to Infection.</title>
        <authorList>
            <person name="Martins L.A."/>
            <person name="Galletti M.F.B.M."/>
            <person name="Ribeiro J.M."/>
            <person name="Fujita A."/>
            <person name="Costa F.B."/>
            <person name="Labruna M.B."/>
            <person name="Daffre S."/>
            <person name="Fogaca A.C."/>
        </authorList>
    </citation>
    <scope>NUCLEOTIDE SEQUENCE</scope>
</reference>
<name>A0A1E1X2S6_9ACAR</name>
<dbReference type="AlphaFoldDB" id="A0A1E1X2S6"/>
<feature type="compositionally biased region" description="Basic and acidic residues" evidence="1">
    <location>
        <begin position="528"/>
        <end position="539"/>
    </location>
</feature>
<organism evidence="2">
    <name type="scientific">Amblyomma aureolatum</name>
    <dbReference type="NCBI Taxonomy" id="187763"/>
    <lineage>
        <taxon>Eukaryota</taxon>
        <taxon>Metazoa</taxon>
        <taxon>Ecdysozoa</taxon>
        <taxon>Arthropoda</taxon>
        <taxon>Chelicerata</taxon>
        <taxon>Arachnida</taxon>
        <taxon>Acari</taxon>
        <taxon>Parasitiformes</taxon>
        <taxon>Ixodida</taxon>
        <taxon>Ixodoidea</taxon>
        <taxon>Ixodidae</taxon>
        <taxon>Amblyomminae</taxon>
        <taxon>Amblyomma</taxon>
    </lineage>
</organism>
<evidence type="ECO:0000256" key="1">
    <source>
        <dbReference type="SAM" id="MobiDB-lite"/>
    </source>
</evidence>
<feature type="compositionally biased region" description="Basic and acidic residues" evidence="1">
    <location>
        <begin position="1"/>
        <end position="12"/>
    </location>
</feature>
<feature type="region of interest" description="Disordered" evidence="1">
    <location>
        <begin position="1"/>
        <end position="575"/>
    </location>
</feature>
<feature type="compositionally biased region" description="Basic and acidic residues" evidence="1">
    <location>
        <begin position="246"/>
        <end position="287"/>
    </location>
</feature>
<accession>A0A1E1X2S6</accession>
<feature type="region of interest" description="Disordered" evidence="1">
    <location>
        <begin position="644"/>
        <end position="702"/>
    </location>
</feature>
<protein>
    <submittedName>
        <fullName evidence="2">Putative mrna cleavage factor i subunit/cpsf subunit</fullName>
    </submittedName>
</protein>
<feature type="compositionally biased region" description="Basic and acidic residues" evidence="1">
    <location>
        <begin position="298"/>
        <end position="356"/>
    </location>
</feature>
<feature type="compositionally biased region" description="Basic and acidic residues" evidence="1">
    <location>
        <begin position="680"/>
        <end position="692"/>
    </location>
</feature>
<feature type="compositionally biased region" description="Basic and acidic residues" evidence="1">
    <location>
        <begin position="118"/>
        <end position="128"/>
    </location>
</feature>
<proteinExistence type="evidence at transcript level"/>
<feature type="compositionally biased region" description="Basic and acidic residues" evidence="1">
    <location>
        <begin position="501"/>
        <end position="518"/>
    </location>
</feature>
<feature type="compositionally biased region" description="Basic and acidic residues" evidence="1">
    <location>
        <begin position="425"/>
        <end position="435"/>
    </location>
</feature>
<evidence type="ECO:0000313" key="2">
    <source>
        <dbReference type="EMBL" id="JAT93341.1"/>
    </source>
</evidence>
<sequence>MDDRRREPRSRPSLEFNSTRHLPRDMPLNPRAAAGWRPTLPESGPYFSSAQLARQPWRDPRADGNMDFDARQSEYPRRLPSPRSERRPPFGSTMIGDGGDDRRRPYPDECDELSLESYDYRPGRRGDPGRFPPSSDRPRRPLSPPPFDPDRERPFPHEGRPRPPFGPSRPHPEEEPFGIPEDMRDRPFGPQSPHGGRPRFSMETELEAPPGPPSMRRGDGDRGPPHTSDHRGTPPNAGSWRPRPFGFEHPRDIAEGRADSHPFRGGWRDSWHPSRHGPNREDLRDTSEECSPPPLFPKRPEGRMDLDQRPPDPSEHQDWDDRQRADYCEQPVPRRDYDHWDSHPRELQDRGQERPDVPYCGERPPSFSGVKGSPFRPGQFEGSSRERPVPADQEPLSGMRGPREPYIPRNVSQNSGHGSHSGSAYEERQLPERYGPHPALSKIENRGDADHGAAPGRQERPNNFNPPFPNLQKSHKEESVKPERPGLPQNTDSYVQPNRRNSGEADPRNSGIHERAVDDGCPWPELPKTGDDRAAKSDRLQGPINTECKPQLPVGFRGFQVGSQGPAATSIPPVQLPSPDIAVKAPLGPSISQHTRFVGQTESGPHQRLPISVPQQQQSFPVQNLLPSAPTELTWQRPRIPPFIGNVPQLPTQSAPQKPPAACLDNVAGPFGVMEAGGVNEEKPSTPGDRKLQPPPSPPWLR</sequence>
<feature type="compositionally biased region" description="Pro residues" evidence="1">
    <location>
        <begin position="693"/>
        <end position="702"/>
    </location>
</feature>
<feature type="compositionally biased region" description="Basic and acidic residues" evidence="1">
    <location>
        <begin position="148"/>
        <end position="161"/>
    </location>
</feature>
<feature type="compositionally biased region" description="Basic and acidic residues" evidence="1">
    <location>
        <begin position="216"/>
        <end position="232"/>
    </location>
</feature>
<feature type="non-terminal residue" evidence="2">
    <location>
        <position position="702"/>
    </location>
</feature>
<feature type="compositionally biased region" description="Basic and acidic residues" evidence="1">
    <location>
        <begin position="56"/>
        <end position="88"/>
    </location>
</feature>